<evidence type="ECO:0000313" key="2">
    <source>
        <dbReference type="Proteomes" id="UP000823388"/>
    </source>
</evidence>
<dbReference type="Proteomes" id="UP000823388">
    <property type="component" value="Chromosome 2K"/>
</dbReference>
<keyword evidence="2" id="KW-1185">Reference proteome</keyword>
<organism evidence="1 2">
    <name type="scientific">Panicum virgatum</name>
    <name type="common">Blackwell switchgrass</name>
    <dbReference type="NCBI Taxonomy" id="38727"/>
    <lineage>
        <taxon>Eukaryota</taxon>
        <taxon>Viridiplantae</taxon>
        <taxon>Streptophyta</taxon>
        <taxon>Embryophyta</taxon>
        <taxon>Tracheophyta</taxon>
        <taxon>Spermatophyta</taxon>
        <taxon>Magnoliopsida</taxon>
        <taxon>Liliopsida</taxon>
        <taxon>Poales</taxon>
        <taxon>Poaceae</taxon>
        <taxon>PACMAD clade</taxon>
        <taxon>Panicoideae</taxon>
        <taxon>Panicodae</taxon>
        <taxon>Paniceae</taxon>
        <taxon>Panicinae</taxon>
        <taxon>Panicum</taxon>
        <taxon>Panicum sect. Hiantes</taxon>
    </lineage>
</organism>
<name>A0A8T0W4P4_PANVG</name>
<dbReference type="AlphaFoldDB" id="A0A8T0W4P4"/>
<reference evidence="1" key="1">
    <citation type="submission" date="2020-05" db="EMBL/GenBank/DDBJ databases">
        <title>WGS assembly of Panicum virgatum.</title>
        <authorList>
            <person name="Lovell J.T."/>
            <person name="Jenkins J."/>
            <person name="Shu S."/>
            <person name="Juenger T.E."/>
            <person name="Schmutz J."/>
        </authorList>
    </citation>
    <scope>NUCLEOTIDE SEQUENCE</scope>
    <source>
        <strain evidence="1">AP13</strain>
    </source>
</reference>
<proteinExistence type="predicted"/>
<dbReference type="EMBL" id="CM029039">
    <property type="protein sequence ID" value="KAG2644261.1"/>
    <property type="molecule type" value="Genomic_DNA"/>
</dbReference>
<accession>A0A8T0W4P4</accession>
<evidence type="ECO:0000313" key="1">
    <source>
        <dbReference type="EMBL" id="KAG2644261.1"/>
    </source>
</evidence>
<gene>
    <name evidence="1" type="ORF">PVAP13_2KG298291</name>
</gene>
<comment type="caution">
    <text evidence="1">The sequence shown here is derived from an EMBL/GenBank/DDBJ whole genome shotgun (WGS) entry which is preliminary data.</text>
</comment>
<protein>
    <submittedName>
        <fullName evidence="1">Uncharacterized protein</fullName>
    </submittedName>
</protein>
<sequence length="39" mass="4448">MQGVGQLRLLKPPRIQKLGKPTASIRHLDKLTARIREDL</sequence>